<dbReference type="GeneID" id="29701404"/>
<evidence type="ECO:0000313" key="2">
    <source>
        <dbReference type="EMBL" id="VTO95757.1"/>
    </source>
</evidence>
<accession>A0A653EEJ6</accession>
<dbReference type="RefSeq" id="WP_023367935.1">
    <property type="nucleotide sequence ID" value="NZ_BLYZ01000002.1"/>
</dbReference>
<reference evidence="2" key="1">
    <citation type="submission" date="2019-05" db="EMBL/GenBank/DDBJ databases">
        <authorList>
            <person name="Naeem R."/>
            <person name="Antony C."/>
            <person name="Guan Q."/>
        </authorList>
    </citation>
    <scope>NUCLEOTIDE SEQUENCE</scope>
    <source>
        <strain evidence="2">3</strain>
    </source>
</reference>
<protein>
    <submittedName>
        <fullName evidence="2">Uncharacterized protein</fullName>
    </submittedName>
</protein>
<feature type="region of interest" description="Disordered" evidence="1">
    <location>
        <begin position="79"/>
        <end position="108"/>
    </location>
</feature>
<evidence type="ECO:0000256" key="1">
    <source>
        <dbReference type="SAM" id="MobiDB-lite"/>
    </source>
</evidence>
<feature type="region of interest" description="Disordered" evidence="1">
    <location>
        <begin position="213"/>
        <end position="242"/>
    </location>
</feature>
<name>A0A653EEJ6_MYCKA</name>
<organism evidence="2">
    <name type="scientific">Mycobacterium kansasii</name>
    <dbReference type="NCBI Taxonomy" id="1768"/>
    <lineage>
        <taxon>Bacteria</taxon>
        <taxon>Bacillati</taxon>
        <taxon>Actinomycetota</taxon>
        <taxon>Actinomycetes</taxon>
        <taxon>Mycobacteriales</taxon>
        <taxon>Mycobacteriaceae</taxon>
        <taxon>Mycobacterium</taxon>
    </lineage>
</organism>
<dbReference type="AlphaFoldDB" id="A0A653EEJ6"/>
<gene>
    <name evidence="2" type="ORF">BIN_B_00053</name>
</gene>
<dbReference type="EMBL" id="LR589234">
    <property type="protein sequence ID" value="VTO95757.1"/>
    <property type="molecule type" value="Genomic_DNA"/>
</dbReference>
<proteinExistence type="predicted"/>
<sequence length="242" mass="25555">MQTTPIRVATDPLPEVTALRLVSGCSPDKQPLGKPPVVEAGHTIKDGKAQKVTRLRPKLLLAAAAGVTAWQIAGCTAGSHQSVQPTPAEPGPTAPMSTSTSSAGGGEATLPEHFEIQYGDLVSDCHVRASSVTCNETLKNLKPTETYTGTMTGKLSGMTVTGYARSYATNPDPQSPECTGTAEMSGPISYIFRPDGTLSARWGPYQRVFTNSCLTSQPPPNSGEDPNREPVSEWTATWSPIK</sequence>